<evidence type="ECO:0000256" key="5">
    <source>
        <dbReference type="ARBA" id="ARBA00023295"/>
    </source>
</evidence>
<dbReference type="PROSITE" id="PS01095">
    <property type="entry name" value="GH18_1"/>
    <property type="match status" value="1"/>
</dbReference>
<keyword evidence="2 7" id="KW-0378">Hydrolase</keyword>
<dbReference type="PANTHER" id="PTHR11177:SF392">
    <property type="entry name" value="HAP41P"/>
    <property type="match status" value="1"/>
</dbReference>
<dbReference type="InterPro" id="IPR001579">
    <property type="entry name" value="Glyco_hydro_18_chit_AS"/>
</dbReference>
<dbReference type="Pfam" id="PF00704">
    <property type="entry name" value="Glyco_hydro_18"/>
    <property type="match status" value="1"/>
</dbReference>
<reference evidence="10" key="2">
    <citation type="journal article" date="2020" name="Nat. Commun.">
        <title>Large-scale genome sequencing of mycorrhizal fungi provides insights into the early evolution of symbiotic traits.</title>
        <authorList>
            <person name="Miyauchi S."/>
            <person name="Kiss E."/>
            <person name="Kuo A."/>
            <person name="Drula E."/>
            <person name="Kohler A."/>
            <person name="Sanchez-Garcia M."/>
            <person name="Morin E."/>
            <person name="Andreopoulos B."/>
            <person name="Barry K.W."/>
            <person name="Bonito G."/>
            <person name="Buee M."/>
            <person name="Carver A."/>
            <person name="Chen C."/>
            <person name="Cichocki N."/>
            <person name="Clum A."/>
            <person name="Culley D."/>
            <person name="Crous P.W."/>
            <person name="Fauchery L."/>
            <person name="Girlanda M."/>
            <person name="Hayes R.D."/>
            <person name="Keri Z."/>
            <person name="LaButti K."/>
            <person name="Lipzen A."/>
            <person name="Lombard V."/>
            <person name="Magnuson J."/>
            <person name="Maillard F."/>
            <person name="Murat C."/>
            <person name="Nolan M."/>
            <person name="Ohm R.A."/>
            <person name="Pangilinan J."/>
            <person name="Pereira M.F."/>
            <person name="Perotto S."/>
            <person name="Peter M."/>
            <person name="Pfister S."/>
            <person name="Riley R."/>
            <person name="Sitrit Y."/>
            <person name="Stielow J.B."/>
            <person name="Szollosi G."/>
            <person name="Zifcakova L."/>
            <person name="Stursova M."/>
            <person name="Spatafora J.W."/>
            <person name="Tedersoo L."/>
            <person name="Vaario L.M."/>
            <person name="Yamada A."/>
            <person name="Yan M."/>
            <person name="Wang P."/>
            <person name="Xu J."/>
            <person name="Bruns T."/>
            <person name="Baldrian P."/>
            <person name="Vilgalys R."/>
            <person name="Dunand C."/>
            <person name="Henrissat B."/>
            <person name="Grigoriev I.V."/>
            <person name="Hibbett D."/>
            <person name="Nagy L.G."/>
            <person name="Martin F.M."/>
        </authorList>
    </citation>
    <scope>NUCLEOTIDE SEQUENCE</scope>
    <source>
        <strain evidence="10">Prilba</strain>
    </source>
</reference>
<dbReference type="InterPro" id="IPR017853">
    <property type="entry name" value="GH"/>
</dbReference>
<name>A0A9P5TCU6_9AGAM</name>
<dbReference type="InterPro" id="IPR001223">
    <property type="entry name" value="Glyco_hydro18_cat"/>
</dbReference>
<keyword evidence="3" id="KW-0146">Chitin degradation</keyword>
<dbReference type="EMBL" id="WHVB01000003">
    <property type="protein sequence ID" value="KAF8484908.1"/>
    <property type="molecule type" value="Genomic_DNA"/>
</dbReference>
<comment type="caution">
    <text evidence="10">The sequence shown here is derived from an EMBL/GenBank/DDBJ whole genome shotgun (WGS) entry which is preliminary data.</text>
</comment>
<keyword evidence="6" id="KW-0624">Polysaccharide degradation</keyword>
<dbReference type="Gene3D" id="3.20.20.80">
    <property type="entry name" value="Glycosidases"/>
    <property type="match status" value="2"/>
</dbReference>
<evidence type="ECO:0000256" key="1">
    <source>
        <dbReference type="ARBA" id="ARBA00000822"/>
    </source>
</evidence>
<reference evidence="10" key="1">
    <citation type="submission" date="2019-10" db="EMBL/GenBank/DDBJ databases">
        <authorList>
            <consortium name="DOE Joint Genome Institute"/>
            <person name="Kuo A."/>
            <person name="Miyauchi S."/>
            <person name="Kiss E."/>
            <person name="Drula E."/>
            <person name="Kohler A."/>
            <person name="Sanchez-Garcia M."/>
            <person name="Andreopoulos B."/>
            <person name="Barry K.W."/>
            <person name="Bonito G."/>
            <person name="Buee M."/>
            <person name="Carver A."/>
            <person name="Chen C."/>
            <person name="Cichocki N."/>
            <person name="Clum A."/>
            <person name="Culley D."/>
            <person name="Crous P.W."/>
            <person name="Fauchery L."/>
            <person name="Girlanda M."/>
            <person name="Hayes R."/>
            <person name="Keri Z."/>
            <person name="LaButti K."/>
            <person name="Lipzen A."/>
            <person name="Lombard V."/>
            <person name="Magnuson J."/>
            <person name="Maillard F."/>
            <person name="Morin E."/>
            <person name="Murat C."/>
            <person name="Nolan M."/>
            <person name="Ohm R."/>
            <person name="Pangilinan J."/>
            <person name="Pereira M."/>
            <person name="Perotto S."/>
            <person name="Peter M."/>
            <person name="Riley R."/>
            <person name="Sitrit Y."/>
            <person name="Stielow B."/>
            <person name="Szollosi G."/>
            <person name="Zifcakova L."/>
            <person name="Stursova M."/>
            <person name="Spatafora J.W."/>
            <person name="Tedersoo L."/>
            <person name="Vaario L.-M."/>
            <person name="Yamada A."/>
            <person name="Yan M."/>
            <person name="Wang P."/>
            <person name="Xu J."/>
            <person name="Bruns T."/>
            <person name="Baldrian P."/>
            <person name="Vilgalys R."/>
            <person name="Henrissat B."/>
            <person name="Grigoriev I.V."/>
            <person name="Hibbett D."/>
            <person name="Nagy L.G."/>
            <person name="Martin F.M."/>
        </authorList>
    </citation>
    <scope>NUCLEOTIDE SEQUENCE</scope>
    <source>
        <strain evidence="10">Prilba</strain>
    </source>
</reference>
<evidence type="ECO:0000256" key="7">
    <source>
        <dbReference type="RuleBase" id="RU000489"/>
    </source>
</evidence>
<dbReference type="InterPro" id="IPR011583">
    <property type="entry name" value="Chitinase_II/V-like_cat"/>
</dbReference>
<dbReference type="GO" id="GO:0008843">
    <property type="term" value="F:endochitinase activity"/>
    <property type="evidence" value="ECO:0007669"/>
    <property type="project" value="UniProtKB-EC"/>
</dbReference>
<evidence type="ECO:0000259" key="9">
    <source>
        <dbReference type="PROSITE" id="PS51910"/>
    </source>
</evidence>
<dbReference type="AlphaFoldDB" id="A0A9P5TCU6"/>
<keyword evidence="5 7" id="KW-0326">Glycosidase</keyword>
<evidence type="ECO:0000313" key="10">
    <source>
        <dbReference type="EMBL" id="KAF8484908.1"/>
    </source>
</evidence>
<dbReference type="GO" id="GO:0000272">
    <property type="term" value="P:polysaccharide catabolic process"/>
    <property type="evidence" value="ECO:0007669"/>
    <property type="project" value="UniProtKB-KW"/>
</dbReference>
<dbReference type="GO" id="GO:0005576">
    <property type="term" value="C:extracellular region"/>
    <property type="evidence" value="ECO:0007669"/>
    <property type="project" value="TreeGrafter"/>
</dbReference>
<feature type="domain" description="GH18" evidence="9">
    <location>
        <begin position="1"/>
        <end position="367"/>
    </location>
</feature>
<organism evidence="10 11">
    <name type="scientific">Russula ochroleuca</name>
    <dbReference type="NCBI Taxonomy" id="152965"/>
    <lineage>
        <taxon>Eukaryota</taxon>
        <taxon>Fungi</taxon>
        <taxon>Dikarya</taxon>
        <taxon>Basidiomycota</taxon>
        <taxon>Agaricomycotina</taxon>
        <taxon>Agaricomycetes</taxon>
        <taxon>Russulales</taxon>
        <taxon>Russulaceae</taxon>
        <taxon>Russula</taxon>
    </lineage>
</organism>
<keyword evidence="11" id="KW-1185">Reference proteome</keyword>
<evidence type="ECO:0000256" key="4">
    <source>
        <dbReference type="ARBA" id="ARBA00023277"/>
    </source>
</evidence>
<evidence type="ECO:0000256" key="6">
    <source>
        <dbReference type="ARBA" id="ARBA00023326"/>
    </source>
</evidence>
<gene>
    <name evidence="10" type="ORF">DFH94DRAFT_623945</name>
</gene>
<dbReference type="SMART" id="SM00636">
    <property type="entry name" value="Glyco_18"/>
    <property type="match status" value="1"/>
</dbReference>
<keyword evidence="4" id="KW-0119">Carbohydrate metabolism</keyword>
<sequence length="367" mass="40342">MAYYPVWSADVLPPEHINFSRVDWIDFAFAMPNETFGLNWDGSDNAPGILMRLVNVAHQQEKKVKLSVGGWGGSRFFSPAMNNYNSRQAFVKNIALVYDQFHLDGIDIDWEYPARPGDPRNYVGSNDTANFLEFLRLLRTTLPSTARISAAVPATPFSDANGQPMKDVRSFADVLDWILIMNYDVWGASSNPGPNAPLSDACKNSTQPAASAEAAIKAWTAAGVQPSQLVLGVPSYGYISTSQASRLRQRDQNASLPYVHALTDEGADNGQVQFRELVRQGVLCRDATSPERYVGCGGFTREWDPCSSTPFLRSEAGQLITYDDAQSLELKSAYAKENGLLGINIFDVHGDTNECELLDSLRLGLGL</sequence>
<dbReference type="PANTHER" id="PTHR11177">
    <property type="entry name" value="CHITINASE"/>
    <property type="match status" value="1"/>
</dbReference>
<comment type="catalytic activity">
    <reaction evidence="1">
        <text>Random endo-hydrolysis of N-acetyl-beta-D-glucosaminide (1-&gt;4)-beta-linkages in chitin and chitodextrins.</text>
        <dbReference type="EC" id="3.2.1.14"/>
    </reaction>
</comment>
<evidence type="ECO:0000256" key="2">
    <source>
        <dbReference type="ARBA" id="ARBA00022801"/>
    </source>
</evidence>
<proteinExistence type="inferred from homology"/>
<dbReference type="OrthoDB" id="73875at2759"/>
<dbReference type="Proteomes" id="UP000759537">
    <property type="component" value="Unassembled WGS sequence"/>
</dbReference>
<dbReference type="SUPFAM" id="SSF51445">
    <property type="entry name" value="(Trans)glycosidases"/>
    <property type="match status" value="1"/>
</dbReference>
<protein>
    <submittedName>
        <fullName evidence="10">Glycoside hydrolase family 18 protein</fullName>
    </submittedName>
</protein>
<comment type="similarity">
    <text evidence="8">Belongs to the glycosyl hydrolase 18 family.</text>
</comment>
<evidence type="ECO:0000256" key="3">
    <source>
        <dbReference type="ARBA" id="ARBA00023024"/>
    </source>
</evidence>
<dbReference type="PROSITE" id="PS51910">
    <property type="entry name" value="GH18_2"/>
    <property type="match status" value="1"/>
</dbReference>
<accession>A0A9P5TCU6</accession>
<evidence type="ECO:0000313" key="11">
    <source>
        <dbReference type="Proteomes" id="UP000759537"/>
    </source>
</evidence>
<dbReference type="GO" id="GO:0008061">
    <property type="term" value="F:chitin binding"/>
    <property type="evidence" value="ECO:0007669"/>
    <property type="project" value="InterPro"/>
</dbReference>
<evidence type="ECO:0000256" key="8">
    <source>
        <dbReference type="RuleBase" id="RU004453"/>
    </source>
</evidence>
<dbReference type="GO" id="GO:0006032">
    <property type="term" value="P:chitin catabolic process"/>
    <property type="evidence" value="ECO:0007669"/>
    <property type="project" value="UniProtKB-KW"/>
</dbReference>
<dbReference type="InterPro" id="IPR050314">
    <property type="entry name" value="Glycosyl_Hydrlase_18"/>
</dbReference>